<feature type="transmembrane region" description="Helical" evidence="4">
    <location>
        <begin position="7"/>
        <end position="27"/>
    </location>
</feature>
<reference evidence="6 7" key="1">
    <citation type="submission" date="2022-04" db="EMBL/GenBank/DDBJ databases">
        <title>Paracoccus sp. YLB-12 draft genome sequence.</title>
        <authorList>
            <person name="Yu L."/>
        </authorList>
    </citation>
    <scope>NUCLEOTIDE SEQUENCE [LARGE SCALE GENOMIC DNA]</scope>
    <source>
        <strain evidence="6 7">YLB-12</strain>
    </source>
</reference>
<dbReference type="InterPro" id="IPR036259">
    <property type="entry name" value="MFS_trans_sf"/>
</dbReference>
<feature type="transmembrane region" description="Helical" evidence="4">
    <location>
        <begin position="254"/>
        <end position="280"/>
    </location>
</feature>
<keyword evidence="3 4" id="KW-0472">Membrane</keyword>
<feature type="transmembrane region" description="Helical" evidence="4">
    <location>
        <begin position="319"/>
        <end position="340"/>
    </location>
</feature>
<keyword evidence="2 4" id="KW-1133">Transmembrane helix</keyword>
<feature type="transmembrane region" description="Helical" evidence="4">
    <location>
        <begin position="161"/>
        <end position="185"/>
    </location>
</feature>
<dbReference type="InterPro" id="IPR050327">
    <property type="entry name" value="Proton-linked_MCT"/>
</dbReference>
<dbReference type="EMBL" id="JANAVZ010000001">
    <property type="protein sequence ID" value="MCT4331343.1"/>
    <property type="molecule type" value="Genomic_DNA"/>
</dbReference>
<dbReference type="RefSeq" id="WP_260275266.1">
    <property type="nucleotide sequence ID" value="NZ_JANAVZ010000001.1"/>
</dbReference>
<feature type="transmembrane region" description="Helical" evidence="4">
    <location>
        <begin position="352"/>
        <end position="371"/>
    </location>
</feature>
<evidence type="ECO:0000259" key="5">
    <source>
        <dbReference type="PROSITE" id="PS50850"/>
    </source>
</evidence>
<evidence type="ECO:0000256" key="3">
    <source>
        <dbReference type="ARBA" id="ARBA00023136"/>
    </source>
</evidence>
<dbReference type="InterPro" id="IPR011701">
    <property type="entry name" value="MFS"/>
</dbReference>
<protein>
    <submittedName>
        <fullName evidence="6">MFS transporter</fullName>
    </submittedName>
</protein>
<evidence type="ECO:0000256" key="1">
    <source>
        <dbReference type="ARBA" id="ARBA00022692"/>
    </source>
</evidence>
<dbReference type="SUPFAM" id="SSF103473">
    <property type="entry name" value="MFS general substrate transporter"/>
    <property type="match status" value="1"/>
</dbReference>
<feature type="transmembrane region" description="Helical" evidence="4">
    <location>
        <begin position="213"/>
        <end position="234"/>
    </location>
</feature>
<feature type="domain" description="Major facilitator superfamily (MFS) profile" evidence="5">
    <location>
        <begin position="8"/>
        <end position="407"/>
    </location>
</feature>
<feature type="transmembrane region" description="Helical" evidence="4">
    <location>
        <begin position="292"/>
        <end position="313"/>
    </location>
</feature>
<gene>
    <name evidence="6" type="ORF">MU516_00510</name>
</gene>
<dbReference type="Proteomes" id="UP001320702">
    <property type="component" value="Unassembled WGS sequence"/>
</dbReference>
<feature type="transmembrane region" description="Helical" evidence="4">
    <location>
        <begin position="76"/>
        <end position="95"/>
    </location>
</feature>
<dbReference type="PROSITE" id="PS50850">
    <property type="entry name" value="MFS"/>
    <property type="match status" value="1"/>
</dbReference>
<dbReference type="PANTHER" id="PTHR11360">
    <property type="entry name" value="MONOCARBOXYLATE TRANSPORTER"/>
    <property type="match status" value="1"/>
</dbReference>
<sequence length="413" mass="43576">MSTNARLFTPVLIGGSLILLINFALRASFGVFQIPIGEEFGWPRAEFSLAIAIQNLAWGIGQPIFGAFAERWGDRWAVILGAILYSAGLILTAFATTPATMQLLEVMVGFGIAGTGFGVILAVVGRAASDENRSLALGIATAAGSAGQVFGAPLAEVLLAFYSWQAVFVIFGAIVLTTLLFLPMLGGGKPATRSELEESMGSVLRRAFRDPSYMMIFVGFFSCGYQLGFITAHFPAMITEMCGPISPLGTLASIGITTTSALGAIAISLIGLANIAGSILSGWLGKRYTKKYLLAGIYTLRTIASAAFILTPITPATVIVFSLVMGALWLATVPLTSGLVAHIYGLRYMGTLYGFVFLSHQIGSFLGVWLGGALYDAYGNYTAVWWVGVGVGAFSALIHLPVREEPSRLPAAA</sequence>
<feature type="transmembrane region" description="Helical" evidence="4">
    <location>
        <begin position="107"/>
        <end position="128"/>
    </location>
</feature>
<feature type="transmembrane region" description="Helical" evidence="4">
    <location>
        <begin position="135"/>
        <end position="155"/>
    </location>
</feature>
<evidence type="ECO:0000313" key="7">
    <source>
        <dbReference type="Proteomes" id="UP001320702"/>
    </source>
</evidence>
<feature type="transmembrane region" description="Helical" evidence="4">
    <location>
        <begin position="383"/>
        <end position="402"/>
    </location>
</feature>
<comment type="caution">
    <text evidence="6">The sequence shown here is derived from an EMBL/GenBank/DDBJ whole genome shotgun (WGS) entry which is preliminary data.</text>
</comment>
<dbReference type="Gene3D" id="1.20.1250.20">
    <property type="entry name" value="MFS general substrate transporter like domains"/>
    <property type="match status" value="2"/>
</dbReference>
<evidence type="ECO:0000256" key="2">
    <source>
        <dbReference type="ARBA" id="ARBA00022989"/>
    </source>
</evidence>
<dbReference type="InterPro" id="IPR020846">
    <property type="entry name" value="MFS_dom"/>
</dbReference>
<dbReference type="Pfam" id="PF07690">
    <property type="entry name" value="MFS_1"/>
    <property type="match status" value="1"/>
</dbReference>
<feature type="transmembrane region" description="Helical" evidence="4">
    <location>
        <begin position="47"/>
        <end position="69"/>
    </location>
</feature>
<organism evidence="6 7">
    <name type="scientific">Paracoccus maritimus</name>
    <dbReference type="NCBI Taxonomy" id="2933292"/>
    <lineage>
        <taxon>Bacteria</taxon>
        <taxon>Pseudomonadati</taxon>
        <taxon>Pseudomonadota</taxon>
        <taxon>Alphaproteobacteria</taxon>
        <taxon>Rhodobacterales</taxon>
        <taxon>Paracoccaceae</taxon>
        <taxon>Paracoccus</taxon>
    </lineage>
</organism>
<evidence type="ECO:0000256" key="4">
    <source>
        <dbReference type="SAM" id="Phobius"/>
    </source>
</evidence>
<keyword evidence="1 4" id="KW-0812">Transmembrane</keyword>
<dbReference type="PANTHER" id="PTHR11360:SF284">
    <property type="entry name" value="EG:103B4.3 PROTEIN-RELATED"/>
    <property type="match status" value="1"/>
</dbReference>
<keyword evidence="7" id="KW-1185">Reference proteome</keyword>
<proteinExistence type="predicted"/>
<accession>A0ABT2K480</accession>
<name>A0ABT2K480_9RHOB</name>
<evidence type="ECO:0000313" key="6">
    <source>
        <dbReference type="EMBL" id="MCT4331343.1"/>
    </source>
</evidence>
<dbReference type="CDD" id="cd17355">
    <property type="entry name" value="MFS_YcxA_like"/>
    <property type="match status" value="1"/>
</dbReference>